<organism evidence="1 2">
    <name type="scientific">Planktothrix agardhii CCAP 1459/11A</name>
    <dbReference type="NCBI Taxonomy" id="282420"/>
    <lineage>
        <taxon>Bacteria</taxon>
        <taxon>Bacillati</taxon>
        <taxon>Cyanobacteriota</taxon>
        <taxon>Cyanophyceae</taxon>
        <taxon>Oscillatoriophycideae</taxon>
        <taxon>Oscillatoriales</taxon>
        <taxon>Microcoleaceae</taxon>
        <taxon>Planktothrix</taxon>
    </lineage>
</organism>
<comment type="caution">
    <text evidence="1">The sequence shown here is derived from an EMBL/GenBank/DDBJ whole genome shotgun (WGS) entry which is preliminary data.</text>
</comment>
<name>A0A4P5ZYY8_PLAAG</name>
<reference evidence="2" key="1">
    <citation type="submission" date="2019-02" db="EMBL/GenBank/DDBJ databases">
        <title>Draft genome sequence of Planktothrix agardhii NIES-905.</title>
        <authorList>
            <person name="Yamaguchi H."/>
            <person name="Suzuki S."/>
            <person name="Kawachi M."/>
        </authorList>
    </citation>
    <scope>NUCLEOTIDE SEQUENCE [LARGE SCALE GENOMIC DNA]</scope>
    <source>
        <strain evidence="2">CCAP 1459/11A</strain>
    </source>
</reference>
<evidence type="ECO:0000313" key="2">
    <source>
        <dbReference type="Proteomes" id="UP000299794"/>
    </source>
</evidence>
<dbReference type="InterPro" id="IPR014917">
    <property type="entry name" value="DUF1800"/>
</dbReference>
<dbReference type="RefSeq" id="WP_026786927.1">
    <property type="nucleotide sequence ID" value="NZ_BJCD01000038.1"/>
</dbReference>
<dbReference type="Pfam" id="PF08811">
    <property type="entry name" value="DUF1800"/>
    <property type="match status" value="1"/>
</dbReference>
<sequence>MTEPKIFHLINRLSFGVTPGQIQQVQQMGIDAYIKTQLQPQTISYPADLTEKLNPLNTLVWQPGEVILAEKQTIEQAKTLGLDSKSMIKIKQSFNQKIIQQAKRGRLLRAFASPRQLEEIMVDFWYNHFNVFFGKGDLTRQFFSSYEQHAIRPHALGNFRQLLGATAKHPAMLVYLDNWQNTAPGSPGAKGAFKGLNENYARELLELHTLGVNGGYSQKDIIELAKILTGWGLFQPIEITSTKSGFYFDESRHNFSDKLFLGNSIKGSGINEGEEALNILARHPSTAQHISYQLAQNFVSDTPPDSLVKKLAKTFLDSDGNIATVLQTLFASTEFWQPNIYQTKFKTPYRYLVSVMRIIGTVTNFEPLDGILNQLGMPLYGCPSPDGYKNIQSAWLNPDAMVRRSSLSVPLSNGLLHDGKPIDANFLASTLENNFSPQTRSVLEKNSPNLRGALILGSPEFMMY</sequence>
<protein>
    <recommendedName>
        <fullName evidence="3">DUF1800 domain-containing protein</fullName>
    </recommendedName>
</protein>
<accession>A0A4P5ZYY8</accession>
<proteinExistence type="predicted"/>
<gene>
    <name evidence="1" type="ORF">PA905_17270</name>
</gene>
<dbReference type="AlphaFoldDB" id="A0A4P5ZYY8"/>
<dbReference type="Proteomes" id="UP000299794">
    <property type="component" value="Unassembled WGS sequence"/>
</dbReference>
<evidence type="ECO:0008006" key="3">
    <source>
        <dbReference type="Google" id="ProtNLM"/>
    </source>
</evidence>
<dbReference type="EMBL" id="BJCD01000038">
    <property type="protein sequence ID" value="GDZ93887.1"/>
    <property type="molecule type" value="Genomic_DNA"/>
</dbReference>
<evidence type="ECO:0000313" key="1">
    <source>
        <dbReference type="EMBL" id="GDZ93887.1"/>
    </source>
</evidence>